<evidence type="ECO:0000256" key="5">
    <source>
        <dbReference type="ARBA" id="ARBA00022692"/>
    </source>
</evidence>
<dbReference type="PIRSF" id="PIRSF004669">
    <property type="entry name" value="FliQ"/>
    <property type="match status" value="1"/>
</dbReference>
<organism evidence="10 11">
    <name type="scientific">Lacimonas salitolerans</name>
    <dbReference type="NCBI Taxonomy" id="1323750"/>
    <lineage>
        <taxon>Bacteria</taxon>
        <taxon>Pseudomonadati</taxon>
        <taxon>Pseudomonadota</taxon>
        <taxon>Alphaproteobacteria</taxon>
        <taxon>Rhodobacterales</taxon>
        <taxon>Paracoccaceae</taxon>
        <taxon>Lacimonas</taxon>
    </lineage>
</organism>
<evidence type="ECO:0000256" key="7">
    <source>
        <dbReference type="ARBA" id="ARBA00023136"/>
    </source>
</evidence>
<evidence type="ECO:0000256" key="1">
    <source>
        <dbReference type="ARBA" id="ARBA00004651"/>
    </source>
</evidence>
<evidence type="ECO:0000256" key="2">
    <source>
        <dbReference type="ARBA" id="ARBA00006156"/>
    </source>
</evidence>
<gene>
    <name evidence="9 10" type="primary">fliQ</name>
    <name evidence="10" type="ORF">ACFTOW_01890</name>
</gene>
<comment type="function">
    <text evidence="9">Role in flagellar biosynthesis.</text>
</comment>
<keyword evidence="6 9" id="KW-1133">Transmembrane helix</keyword>
<comment type="caution">
    <text evidence="10">The sequence shown here is derived from an EMBL/GenBank/DDBJ whole genome shotgun (WGS) entry which is preliminary data.</text>
</comment>
<dbReference type="RefSeq" id="WP_379912515.1">
    <property type="nucleotide sequence ID" value="NZ_JBHUDD010000012.1"/>
</dbReference>
<keyword evidence="10" id="KW-0969">Cilium</keyword>
<evidence type="ECO:0000256" key="8">
    <source>
        <dbReference type="ARBA" id="ARBA00023143"/>
    </source>
</evidence>
<comment type="subcellular location">
    <subcellularLocation>
        <location evidence="1 9">Cell membrane</location>
        <topology evidence="1">Multi-pass membrane protein</topology>
    </subcellularLocation>
    <subcellularLocation>
        <location evidence="9">Bacterial flagellum basal body</location>
    </subcellularLocation>
</comment>
<feature type="transmembrane region" description="Helical" evidence="9">
    <location>
        <begin position="51"/>
        <end position="70"/>
    </location>
</feature>
<dbReference type="Proteomes" id="UP001597186">
    <property type="component" value="Unassembled WGS sequence"/>
</dbReference>
<evidence type="ECO:0000256" key="3">
    <source>
        <dbReference type="ARBA" id="ARBA00021718"/>
    </source>
</evidence>
<dbReference type="Pfam" id="PF01313">
    <property type="entry name" value="Bac_export_3"/>
    <property type="match status" value="1"/>
</dbReference>
<sequence length="88" mass="9711">MEFDSNIESLRGAFWQIIMAAGPILGVALSVGLVIGILQAATSINEMTLSFVPKLVIVLIAMALLSTYMMREMVDYFAAIFEQIRLLK</sequence>
<dbReference type="NCBIfam" id="TIGR01402">
    <property type="entry name" value="fliQ"/>
    <property type="match status" value="1"/>
</dbReference>
<dbReference type="InterPro" id="IPR006305">
    <property type="entry name" value="FliQ"/>
</dbReference>
<evidence type="ECO:0000256" key="9">
    <source>
        <dbReference type="RuleBase" id="RU364090"/>
    </source>
</evidence>
<dbReference type="PRINTS" id="PR00952">
    <property type="entry name" value="TYPE3IMQPROT"/>
</dbReference>
<keyword evidence="10" id="KW-0282">Flagellum</keyword>
<proteinExistence type="inferred from homology"/>
<protein>
    <recommendedName>
        <fullName evidence="3 9">Flagellar biosynthetic protein FliQ</fullName>
    </recommendedName>
</protein>
<reference evidence="11" key="1">
    <citation type="journal article" date="2019" name="Int. J. Syst. Evol. Microbiol.">
        <title>The Global Catalogue of Microorganisms (GCM) 10K type strain sequencing project: providing services to taxonomists for standard genome sequencing and annotation.</title>
        <authorList>
            <consortium name="The Broad Institute Genomics Platform"/>
            <consortium name="The Broad Institute Genome Sequencing Center for Infectious Disease"/>
            <person name="Wu L."/>
            <person name="Ma J."/>
        </authorList>
    </citation>
    <scope>NUCLEOTIDE SEQUENCE [LARGE SCALE GENOMIC DNA]</scope>
    <source>
        <strain evidence="11">CGMCC 1.12477</strain>
    </source>
</reference>
<dbReference type="InterPro" id="IPR002191">
    <property type="entry name" value="Bac_export_3"/>
</dbReference>
<dbReference type="PANTHER" id="PTHR34040">
    <property type="entry name" value="FLAGELLAR BIOSYNTHETIC PROTEIN FLIQ"/>
    <property type="match status" value="1"/>
</dbReference>
<keyword evidence="4 9" id="KW-1003">Cell membrane</keyword>
<keyword evidence="11" id="KW-1185">Reference proteome</keyword>
<evidence type="ECO:0000313" key="11">
    <source>
        <dbReference type="Proteomes" id="UP001597186"/>
    </source>
</evidence>
<keyword evidence="10" id="KW-0966">Cell projection</keyword>
<dbReference type="PANTHER" id="PTHR34040:SF2">
    <property type="entry name" value="FLAGELLAR BIOSYNTHETIC PROTEIN FLIQ"/>
    <property type="match status" value="1"/>
</dbReference>
<evidence type="ECO:0000256" key="4">
    <source>
        <dbReference type="ARBA" id="ARBA00022475"/>
    </source>
</evidence>
<keyword evidence="7 9" id="KW-0472">Membrane</keyword>
<name>A0ABW4EA01_9RHOB</name>
<keyword evidence="5 9" id="KW-0812">Transmembrane</keyword>
<evidence type="ECO:0000256" key="6">
    <source>
        <dbReference type="ARBA" id="ARBA00022989"/>
    </source>
</evidence>
<feature type="transmembrane region" description="Helical" evidence="9">
    <location>
        <begin position="12"/>
        <end position="39"/>
    </location>
</feature>
<accession>A0ABW4EA01</accession>
<keyword evidence="8 9" id="KW-0975">Bacterial flagellum</keyword>
<evidence type="ECO:0000313" key="10">
    <source>
        <dbReference type="EMBL" id="MFD1508162.1"/>
    </source>
</evidence>
<dbReference type="EMBL" id="JBHUDD010000012">
    <property type="protein sequence ID" value="MFD1508162.1"/>
    <property type="molecule type" value="Genomic_DNA"/>
</dbReference>
<comment type="similarity">
    <text evidence="2 9">Belongs to the FliQ/MopD/SpaQ family.</text>
</comment>